<sequence>MNCDGQSSTFPWHRLPRELQLNVLSLLAHFGQLAKCAAVCRDWQEYFENILFRKITVHQEDLARLGEISPCRTERIRHLWLRIELLPYDCLRCHHFGRQDPTKNSSIFEEALRTLFGVLHSWKARNPSHPNSGLTLELSVHSPSDSHHEFQNLSFDDDDNGKEADDVCIVDDPNHDWLGGRRSFQPTAWAVTQVFGGVLGMLNFTPLGFHWPAPVVKHLLVRRQTRRGFGYASLRHLMNCLPGLEAVTFEFWRTNFRFDQYGWDRDFLELLRLHLPKHIKRLAFFEDFDEDIDSIFTGQMFFNGEFVRTPNRALGASLAALQNQQSLCVSFIVDAYDFFEALHHRLRDGAWRNLTHFSMTSILLQSQTTASEVQRLLMMAAFAACRFPSLEVMELWYGRREEACLFRFSRSRDGTFKISRSGTWELPLSSEVVKAWSNLCNLRGGSLMAQDLERIDHRQIRSHGDAIHHLGLMSDVVHPTSLRQIRREAQHYGPHPR</sequence>
<feature type="domain" description="DUF6546" evidence="2">
    <location>
        <begin position="275"/>
        <end position="478"/>
    </location>
</feature>
<dbReference type="Pfam" id="PF12937">
    <property type="entry name" value="F-box-like"/>
    <property type="match status" value="1"/>
</dbReference>
<protein>
    <submittedName>
        <fullName evidence="3">Uncharacterized protein</fullName>
    </submittedName>
</protein>
<evidence type="ECO:0000259" key="1">
    <source>
        <dbReference type="Pfam" id="PF12937"/>
    </source>
</evidence>
<evidence type="ECO:0000259" key="2">
    <source>
        <dbReference type="Pfam" id="PF20183"/>
    </source>
</evidence>
<dbReference type="AlphaFoldDB" id="A0A428QTA6"/>
<reference evidence="3 4" key="1">
    <citation type="submission" date="2017-06" db="EMBL/GenBank/DDBJ databases">
        <title>Comparative genomic analysis of Ambrosia Fusariam Clade fungi.</title>
        <authorList>
            <person name="Stajich J.E."/>
            <person name="Carrillo J."/>
            <person name="Kijimoto T."/>
            <person name="Eskalen A."/>
            <person name="O'Donnell K."/>
            <person name="Kasson M."/>
        </authorList>
    </citation>
    <scope>NUCLEOTIDE SEQUENCE [LARGE SCALE GENOMIC DNA]</scope>
    <source>
        <strain evidence="3 4">NRRL62584</strain>
    </source>
</reference>
<comment type="caution">
    <text evidence="3">The sequence shown here is derived from an EMBL/GenBank/DDBJ whole genome shotgun (WGS) entry which is preliminary data.</text>
</comment>
<feature type="domain" description="F-box" evidence="1">
    <location>
        <begin position="12"/>
        <end position="56"/>
    </location>
</feature>
<dbReference type="EMBL" id="NKCI01000016">
    <property type="protein sequence ID" value="RSL68604.1"/>
    <property type="molecule type" value="Genomic_DNA"/>
</dbReference>
<keyword evidence="4" id="KW-1185">Reference proteome</keyword>
<evidence type="ECO:0000313" key="3">
    <source>
        <dbReference type="EMBL" id="RSL68604.1"/>
    </source>
</evidence>
<proteinExistence type="predicted"/>
<dbReference type="Gene3D" id="1.20.1280.50">
    <property type="match status" value="1"/>
</dbReference>
<dbReference type="SUPFAM" id="SSF81383">
    <property type="entry name" value="F-box domain"/>
    <property type="match status" value="1"/>
</dbReference>
<dbReference type="InterPro" id="IPR046676">
    <property type="entry name" value="DUF6546"/>
</dbReference>
<dbReference type="Proteomes" id="UP000288168">
    <property type="component" value="Unassembled WGS sequence"/>
</dbReference>
<organism evidence="3 4">
    <name type="scientific">Fusarium duplospermum</name>
    <dbReference type="NCBI Taxonomy" id="1325734"/>
    <lineage>
        <taxon>Eukaryota</taxon>
        <taxon>Fungi</taxon>
        <taxon>Dikarya</taxon>
        <taxon>Ascomycota</taxon>
        <taxon>Pezizomycotina</taxon>
        <taxon>Sordariomycetes</taxon>
        <taxon>Hypocreomycetidae</taxon>
        <taxon>Hypocreales</taxon>
        <taxon>Nectriaceae</taxon>
        <taxon>Fusarium</taxon>
        <taxon>Fusarium solani species complex</taxon>
    </lineage>
</organism>
<name>A0A428QTA6_9HYPO</name>
<gene>
    <name evidence="3" type="ORF">CEP54_002703</name>
</gene>
<dbReference type="OrthoDB" id="4688861at2759"/>
<dbReference type="Pfam" id="PF20183">
    <property type="entry name" value="DUF6546"/>
    <property type="match status" value="1"/>
</dbReference>
<evidence type="ECO:0000313" key="4">
    <source>
        <dbReference type="Proteomes" id="UP000288168"/>
    </source>
</evidence>
<dbReference type="InterPro" id="IPR001810">
    <property type="entry name" value="F-box_dom"/>
</dbReference>
<dbReference type="InterPro" id="IPR036047">
    <property type="entry name" value="F-box-like_dom_sf"/>
</dbReference>
<accession>A0A428QTA6</accession>